<dbReference type="AlphaFoldDB" id="A0A914AFT7"/>
<evidence type="ECO:0000313" key="2">
    <source>
        <dbReference type="EnsemblMetazoa" id="XP_038062597.1"/>
    </source>
</evidence>
<evidence type="ECO:0000313" key="3">
    <source>
        <dbReference type="Proteomes" id="UP000887568"/>
    </source>
</evidence>
<feature type="region of interest" description="Disordered" evidence="1">
    <location>
        <begin position="1"/>
        <end position="30"/>
    </location>
</feature>
<dbReference type="RefSeq" id="XP_038062597.1">
    <property type="nucleotide sequence ID" value="XM_038206669.1"/>
</dbReference>
<dbReference type="Proteomes" id="UP000887568">
    <property type="component" value="Unplaced"/>
</dbReference>
<dbReference type="EnsemblMetazoa" id="XM_038206669.1">
    <property type="protein sequence ID" value="XP_038062597.1"/>
    <property type="gene ID" value="LOC119733089"/>
</dbReference>
<evidence type="ECO:0000256" key="1">
    <source>
        <dbReference type="SAM" id="MobiDB-lite"/>
    </source>
</evidence>
<dbReference type="GeneID" id="119733089"/>
<proteinExistence type="predicted"/>
<keyword evidence="3" id="KW-1185">Reference proteome</keyword>
<sequence>MHREQARREAVEDGRLLSNQGGYDDDVATNDPSATGIRYMSRAFPQPQRLIALSNIFAQNEQDFEILHPDAANNLYIKLATLSEDLLAYSPKACPSWQSDEEEEEDIELENLTAVLLWGGTMYQVLLFSCLSRTTLVLPILFKGRRKGKGGRISFTESSRAFMDFECVSCRTPSIKSNKLKT</sequence>
<dbReference type="OrthoDB" id="10531539at2759"/>
<accession>A0A914AFT7</accession>
<reference evidence="2" key="1">
    <citation type="submission" date="2022-11" db="UniProtKB">
        <authorList>
            <consortium name="EnsemblMetazoa"/>
        </authorList>
    </citation>
    <scope>IDENTIFICATION</scope>
</reference>
<name>A0A914AFT7_PATMI</name>
<organism evidence="2 3">
    <name type="scientific">Patiria miniata</name>
    <name type="common">Bat star</name>
    <name type="synonym">Asterina miniata</name>
    <dbReference type="NCBI Taxonomy" id="46514"/>
    <lineage>
        <taxon>Eukaryota</taxon>
        <taxon>Metazoa</taxon>
        <taxon>Echinodermata</taxon>
        <taxon>Eleutherozoa</taxon>
        <taxon>Asterozoa</taxon>
        <taxon>Asteroidea</taxon>
        <taxon>Valvatacea</taxon>
        <taxon>Valvatida</taxon>
        <taxon>Asterinidae</taxon>
        <taxon>Patiria</taxon>
    </lineage>
</organism>
<protein>
    <submittedName>
        <fullName evidence="2">Uncharacterized protein</fullName>
    </submittedName>
</protein>
<feature type="compositionally biased region" description="Basic and acidic residues" evidence="1">
    <location>
        <begin position="1"/>
        <end position="15"/>
    </location>
</feature>